<dbReference type="EMBL" id="HBGJ01038755">
    <property type="protein sequence ID" value="CAD9265976.1"/>
    <property type="molecule type" value="Transcribed_RNA"/>
</dbReference>
<proteinExistence type="predicted"/>
<protein>
    <submittedName>
        <fullName evidence="1">Uncharacterized protein</fullName>
    </submittedName>
</protein>
<organism evidence="1">
    <name type="scientific">Phaeomonas parva</name>
    <dbReference type="NCBI Taxonomy" id="124430"/>
    <lineage>
        <taxon>Eukaryota</taxon>
        <taxon>Sar</taxon>
        <taxon>Stramenopiles</taxon>
        <taxon>Ochrophyta</taxon>
        <taxon>Pinguiophyceae</taxon>
        <taxon>Pinguiochrysidales</taxon>
        <taxon>Pinguiochrysidaceae</taxon>
        <taxon>Phaeomonas</taxon>
    </lineage>
</organism>
<sequence>MHGDAVVAAGARRVAVSIAAPVALVAPVHAVVGAEERGEVPAAREHAATERVLAAHDDIVLVGVVAREARAVGEHVRERFGLEREGEALHLGAGAAGVELHAVVLLAQAHQGRAHEAPSC</sequence>
<gene>
    <name evidence="1" type="ORF">PPAR1163_LOCUS24399</name>
</gene>
<name>A0A7S1UG33_9STRA</name>
<evidence type="ECO:0000313" key="1">
    <source>
        <dbReference type="EMBL" id="CAD9265976.1"/>
    </source>
</evidence>
<accession>A0A7S1UG33</accession>
<reference evidence="1" key="1">
    <citation type="submission" date="2021-01" db="EMBL/GenBank/DDBJ databases">
        <authorList>
            <person name="Corre E."/>
            <person name="Pelletier E."/>
            <person name="Niang G."/>
            <person name="Scheremetjew M."/>
            <person name="Finn R."/>
            <person name="Kale V."/>
            <person name="Holt S."/>
            <person name="Cochrane G."/>
            <person name="Meng A."/>
            <person name="Brown T."/>
            <person name="Cohen L."/>
        </authorList>
    </citation>
    <scope>NUCLEOTIDE SEQUENCE</scope>
    <source>
        <strain evidence="1">CCMP2877</strain>
    </source>
</reference>
<dbReference type="AlphaFoldDB" id="A0A7S1UG33"/>